<feature type="compositionally biased region" description="Polar residues" evidence="1">
    <location>
        <begin position="171"/>
        <end position="181"/>
    </location>
</feature>
<evidence type="ECO:0000256" key="1">
    <source>
        <dbReference type="SAM" id="MobiDB-lite"/>
    </source>
</evidence>
<name>A0AAV2SHU8_MEGNR</name>
<dbReference type="PROSITE" id="PS51644">
    <property type="entry name" value="HTH_OST"/>
    <property type="match status" value="1"/>
</dbReference>
<evidence type="ECO:0000313" key="4">
    <source>
        <dbReference type="Proteomes" id="UP001497623"/>
    </source>
</evidence>
<proteinExistence type="predicted"/>
<feature type="non-terminal residue" evidence="3">
    <location>
        <position position="358"/>
    </location>
</feature>
<dbReference type="InterPro" id="IPR025605">
    <property type="entry name" value="OST-HTH/LOTUS_dom"/>
</dbReference>
<dbReference type="EMBL" id="CAXKWB010069041">
    <property type="protein sequence ID" value="CAL4192729.1"/>
    <property type="molecule type" value="Genomic_DNA"/>
</dbReference>
<feature type="non-terminal residue" evidence="3">
    <location>
        <position position="1"/>
    </location>
</feature>
<dbReference type="InterPro" id="IPR041966">
    <property type="entry name" value="LOTUS-like"/>
</dbReference>
<dbReference type="Proteomes" id="UP001497623">
    <property type="component" value="Unassembled WGS sequence"/>
</dbReference>
<sequence>VKSEQESPKHSPVSQASTNVSVRSKRDYVDQTMEKVDKGIKYLAKNHPNGIRLELIMPLYKDIMSEDLNHSLFGYSNILDFVKAQKYIFTLNRTASGDQYVTPVKHFENKEIVLGNYNISSSSIRKTVKQENGSHCVSRIAVVSPHSVSSVSPVAFQASEITPTSTLDRKSFSPSFVPGQTTERKSYSPIFAPGHTPEEVRQRKNSLKMENKPNQLLSSAHNLTFKNEEKNGIFKPTPIKPFRRTNFPFINQQRTTAQDNNAANGLANDTKFSLIKMPTLITETQHSRHNKMDSTIENKMPDVPGKYEKYQEMDIAAAQHEDDGWVQICVSEVKNPHHFYAHIRKNEKALTKLMDNMM</sequence>
<organism evidence="3 4">
    <name type="scientific">Meganyctiphanes norvegica</name>
    <name type="common">Northern krill</name>
    <name type="synonym">Thysanopoda norvegica</name>
    <dbReference type="NCBI Taxonomy" id="48144"/>
    <lineage>
        <taxon>Eukaryota</taxon>
        <taxon>Metazoa</taxon>
        <taxon>Ecdysozoa</taxon>
        <taxon>Arthropoda</taxon>
        <taxon>Crustacea</taxon>
        <taxon>Multicrustacea</taxon>
        <taxon>Malacostraca</taxon>
        <taxon>Eumalacostraca</taxon>
        <taxon>Eucarida</taxon>
        <taxon>Euphausiacea</taxon>
        <taxon>Euphausiidae</taxon>
        <taxon>Meganyctiphanes</taxon>
    </lineage>
</organism>
<keyword evidence="4" id="KW-1185">Reference proteome</keyword>
<feature type="compositionally biased region" description="Polar residues" evidence="1">
    <location>
        <begin position="12"/>
        <end position="22"/>
    </location>
</feature>
<dbReference type="Gene3D" id="3.30.420.610">
    <property type="entry name" value="LOTUS domain-like"/>
    <property type="match status" value="1"/>
</dbReference>
<feature type="domain" description="HTH OST-type" evidence="2">
    <location>
        <begin position="32"/>
        <end position="105"/>
    </location>
</feature>
<accession>A0AAV2SHU8</accession>
<evidence type="ECO:0000259" key="2">
    <source>
        <dbReference type="PROSITE" id="PS51644"/>
    </source>
</evidence>
<gene>
    <name evidence="3" type="ORF">MNOR_LOCUS36762</name>
</gene>
<dbReference type="Pfam" id="PF12872">
    <property type="entry name" value="OST-HTH"/>
    <property type="match status" value="1"/>
</dbReference>
<comment type="caution">
    <text evidence="3">The sequence shown here is derived from an EMBL/GenBank/DDBJ whole genome shotgun (WGS) entry which is preliminary data.</text>
</comment>
<feature type="region of interest" description="Disordered" evidence="1">
    <location>
        <begin position="1"/>
        <end position="26"/>
    </location>
</feature>
<evidence type="ECO:0000313" key="3">
    <source>
        <dbReference type="EMBL" id="CAL4192729.1"/>
    </source>
</evidence>
<protein>
    <recommendedName>
        <fullName evidence="2">HTH OST-type domain-containing protein</fullName>
    </recommendedName>
</protein>
<reference evidence="3 4" key="1">
    <citation type="submission" date="2024-05" db="EMBL/GenBank/DDBJ databases">
        <authorList>
            <person name="Wallberg A."/>
        </authorList>
    </citation>
    <scope>NUCLEOTIDE SEQUENCE [LARGE SCALE GENOMIC DNA]</scope>
</reference>
<dbReference type="AlphaFoldDB" id="A0AAV2SHU8"/>
<feature type="region of interest" description="Disordered" evidence="1">
    <location>
        <begin position="171"/>
        <end position="197"/>
    </location>
</feature>